<dbReference type="EMBL" id="JALKCH010000002">
    <property type="protein sequence ID" value="MCK0195804.1"/>
    <property type="molecule type" value="Genomic_DNA"/>
</dbReference>
<proteinExistence type="predicted"/>
<name>A0ABT0D783_9HYPH</name>
<dbReference type="Pfam" id="PF00128">
    <property type="entry name" value="Alpha-amylase"/>
    <property type="match status" value="1"/>
</dbReference>
<evidence type="ECO:0000313" key="2">
    <source>
        <dbReference type="EMBL" id="MCK0195804.1"/>
    </source>
</evidence>
<dbReference type="PANTHER" id="PTHR10357:SF216">
    <property type="entry name" value="MALTOOLIGOSYL TREHALOSE SYNTHASE-RELATED"/>
    <property type="match status" value="1"/>
</dbReference>
<sequence>MTTTTGRPLLSTYRLQFHKDFPFPAAQALAPHLRELGISHAYCSPVFAAVPGSTHGYDVTDPAMINPELGGEAGFRAMAEAFAAEGIGLILDIVPNHMAASDHNPYWMEALEFGPDGPAARLFDIDWGAGKLLLPVLGDSLADTMEAGQITLEPDWAVGRINAAAYGEKTFPLAPASVAALLATAAEHSEDGAALSYAADLWSMLASGPVDPDDIARARAALSALPEADRETLEAELARADVAEILSTQHWRLAWWRIASDELNYRRFFNINDLVGVRVEDPHVFELVHRLPLLLVREGVVDGLRVDHIDGLVDPEAYTRRLRAAVGGHAPIFVEKILEHGEVLPPWPIDGTTGYERLNDINGLFVDEDGYRALETHLREANLLAGTVEARIVTAKKDVLERSFLNEIKALTELAHTALAEQMEAADMSPAALRRGLIALIAHFPVYRSYATEAGHSDADAELWNRARAAIEAAEDPLTAKAAALLLDHLADPRDADDHRFRTRFQQLSGPAMAKGFEDTELYRNMTLLSVNEVGGDLLRPGRSRDELHALLRQRAESGARDLTPLATHDTKRGPSTRARLNALTLDPDAFLDFLATIEEFTRPRRRSEEGRPMPDDLDAWLVHQTLLAAWPITPERMEQYLTKALREAKRHSNWETPDETYEAATLGFARSLIAAPETEPYRAALGRLVERFDEAGHIFGVAQSLVQLTMPGTPDIYQGTEFRDFSLVDPDNRRPVDYVARKAVLDGKVDGIDPRDAELGTLTRQLLTARRTCPALTGGAYRALGFAPSPWRWFGFMREADGSAALLIVPTRVPIGSEAPPSITLADDLGGGWRNLDGNRAEPRMLADPSRPWQVLLRG</sequence>
<accession>A0ABT0D783</accession>
<dbReference type="SUPFAM" id="SSF51445">
    <property type="entry name" value="(Trans)glycosidases"/>
    <property type="match status" value="1"/>
</dbReference>
<dbReference type="Gene3D" id="3.30.1590.10">
    <property type="entry name" value="Maltooligosyl trehalose synthase, domain 2"/>
    <property type="match status" value="2"/>
</dbReference>
<dbReference type="Proteomes" id="UP001203284">
    <property type="component" value="Unassembled WGS sequence"/>
</dbReference>
<dbReference type="RefSeq" id="WP_247026250.1">
    <property type="nucleotide sequence ID" value="NZ_JALKCH010000002.1"/>
</dbReference>
<organism evidence="2 3">
    <name type="scientific">Ancylobacter crimeensis</name>
    <dbReference type="NCBI Taxonomy" id="2579147"/>
    <lineage>
        <taxon>Bacteria</taxon>
        <taxon>Pseudomonadati</taxon>
        <taxon>Pseudomonadota</taxon>
        <taxon>Alphaproteobacteria</taxon>
        <taxon>Hyphomicrobiales</taxon>
        <taxon>Xanthobacteraceae</taxon>
        <taxon>Ancylobacter</taxon>
    </lineage>
</organism>
<dbReference type="InterPro" id="IPR013797">
    <property type="entry name" value="Maltooligo_trehalose_synth_4"/>
</dbReference>
<dbReference type="NCBIfam" id="TIGR02401">
    <property type="entry name" value="trehalose_TreY"/>
    <property type="match status" value="1"/>
</dbReference>
<gene>
    <name evidence="2" type="primary">treY</name>
    <name evidence="2" type="ORF">MWN34_02665</name>
</gene>
<dbReference type="Gene3D" id="3.20.20.80">
    <property type="entry name" value="Glycosidases"/>
    <property type="match status" value="3"/>
</dbReference>
<evidence type="ECO:0000259" key="1">
    <source>
        <dbReference type="SMART" id="SM00642"/>
    </source>
</evidence>
<dbReference type="Gene3D" id="1.10.150.200">
    <property type="entry name" value="Maltooligosyl trehalose synthase, domain 3"/>
    <property type="match status" value="1"/>
</dbReference>
<reference evidence="2 3" key="1">
    <citation type="submission" date="2022-04" db="EMBL/GenBank/DDBJ databases">
        <authorList>
            <person name="Grouzdev D.S."/>
            <person name="Pantiukh K.S."/>
            <person name="Krutkina M.S."/>
        </authorList>
    </citation>
    <scope>NUCLEOTIDE SEQUENCE [LARGE SCALE GENOMIC DNA]</scope>
    <source>
        <strain evidence="2 3">6x-1</strain>
    </source>
</reference>
<dbReference type="SMART" id="SM00642">
    <property type="entry name" value="Aamy"/>
    <property type="match status" value="1"/>
</dbReference>
<comment type="caution">
    <text evidence="2">The sequence shown here is derived from an EMBL/GenBank/DDBJ whole genome shotgun (WGS) entry which is preliminary data.</text>
</comment>
<dbReference type="InterPro" id="IPR017853">
    <property type="entry name" value="GH"/>
</dbReference>
<evidence type="ECO:0000313" key="3">
    <source>
        <dbReference type="Proteomes" id="UP001203284"/>
    </source>
</evidence>
<keyword evidence="3" id="KW-1185">Reference proteome</keyword>
<dbReference type="InterPro" id="IPR012767">
    <property type="entry name" value="Trehalose_TreY"/>
</dbReference>
<feature type="domain" description="Glycosyl hydrolase family 13 catalytic" evidence="1">
    <location>
        <begin position="11"/>
        <end position="771"/>
    </location>
</feature>
<dbReference type="InterPro" id="IPR006047">
    <property type="entry name" value="GH13_cat_dom"/>
</dbReference>
<dbReference type="CDD" id="cd11336">
    <property type="entry name" value="AmyAc_MTSase"/>
    <property type="match status" value="1"/>
</dbReference>
<dbReference type="Gene3D" id="1.10.10.470">
    <property type="entry name" value="Maltooligosyl trehalose synthase, domain 4"/>
    <property type="match status" value="1"/>
</dbReference>
<protein>
    <submittedName>
        <fullName evidence="2">Malto-oligosyltrehalose synthase</fullName>
    </submittedName>
</protein>
<dbReference type="PANTHER" id="PTHR10357">
    <property type="entry name" value="ALPHA-AMYLASE FAMILY MEMBER"/>
    <property type="match status" value="1"/>
</dbReference>